<dbReference type="InterPro" id="IPR045536">
    <property type="entry name" value="DUF6431"/>
</dbReference>
<protein>
    <submittedName>
        <fullName evidence="2">DUF6431 domain-containing protein</fullName>
    </submittedName>
</protein>
<feature type="domain" description="DUF6431" evidence="1">
    <location>
        <begin position="28"/>
        <end position="91"/>
    </location>
</feature>
<organism evidence="2 3">
    <name type="scientific">Geochorda subterranea</name>
    <dbReference type="NCBI Taxonomy" id="3109564"/>
    <lineage>
        <taxon>Bacteria</taxon>
        <taxon>Bacillati</taxon>
        <taxon>Bacillota</taxon>
        <taxon>Limnochordia</taxon>
        <taxon>Limnochordales</taxon>
        <taxon>Geochordaceae</taxon>
        <taxon>Geochorda</taxon>
    </lineage>
</organism>
<dbReference type="RefSeq" id="WP_324669095.1">
    <property type="nucleotide sequence ID" value="NZ_CP141614.1"/>
</dbReference>
<sequence>MIPIFAGPDVRSYLAAEKSGRLRLPRLCPACGGRLWGHGCYERGADETGPGGYQRIPVRRRRCSRCGRTVSFLPSFLRPYQSLVSAVRQRLYEGRRRGCRGGRWPSQ</sequence>
<gene>
    <name evidence="2" type="ORF">VLY81_00710</name>
</gene>
<proteinExistence type="predicted"/>
<dbReference type="Proteomes" id="UP001333102">
    <property type="component" value="Chromosome"/>
</dbReference>
<evidence type="ECO:0000259" key="1">
    <source>
        <dbReference type="Pfam" id="PF20020"/>
    </source>
</evidence>
<name>A0ABZ1BPI4_9FIRM</name>
<accession>A0ABZ1BPI4</accession>
<keyword evidence="3" id="KW-1185">Reference proteome</keyword>
<evidence type="ECO:0000313" key="2">
    <source>
        <dbReference type="EMBL" id="WRP14724.1"/>
    </source>
</evidence>
<dbReference type="Pfam" id="PF20020">
    <property type="entry name" value="DUF6431"/>
    <property type="match status" value="1"/>
</dbReference>
<evidence type="ECO:0000313" key="3">
    <source>
        <dbReference type="Proteomes" id="UP001333102"/>
    </source>
</evidence>
<reference evidence="3" key="1">
    <citation type="submission" date="2023-12" db="EMBL/GenBank/DDBJ databases">
        <title>Novel isolates from deep terrestrial aquifers shed light on the physiology and ecology of the class Limnochordia.</title>
        <authorList>
            <person name="Karnachuk O.V."/>
            <person name="Lukina A.P."/>
            <person name="Avakyan M.R."/>
            <person name="Kadnikov V."/>
            <person name="Begmatov S."/>
            <person name="Beletsky A.V."/>
            <person name="Mardanov A.V."/>
            <person name="Ravin N.V."/>
        </authorList>
    </citation>
    <scope>NUCLEOTIDE SEQUENCE [LARGE SCALE GENOMIC DNA]</scope>
    <source>
        <strain evidence="3">LN</strain>
    </source>
</reference>
<dbReference type="EMBL" id="CP141614">
    <property type="protein sequence ID" value="WRP14724.1"/>
    <property type="molecule type" value="Genomic_DNA"/>
</dbReference>